<keyword evidence="4 9" id="KW-0812">Transmembrane</keyword>
<dbReference type="PANTHER" id="PTHR47234">
    <property type="match status" value="1"/>
</dbReference>
<dbReference type="Proteomes" id="UP000630923">
    <property type="component" value="Unassembled WGS sequence"/>
</dbReference>
<evidence type="ECO:0000313" key="16">
    <source>
        <dbReference type="Proteomes" id="UP000630923"/>
    </source>
</evidence>
<evidence type="ECO:0000256" key="2">
    <source>
        <dbReference type="ARBA" id="ARBA00022448"/>
    </source>
</evidence>
<dbReference type="InterPro" id="IPR039426">
    <property type="entry name" value="TonB-dep_rcpt-like"/>
</dbReference>
<comment type="caution">
    <text evidence="15">The sequence shown here is derived from an EMBL/GenBank/DDBJ whole genome shotgun (WGS) entry which is preliminary data.</text>
</comment>
<dbReference type="InterPro" id="IPR037066">
    <property type="entry name" value="Plug_dom_sf"/>
</dbReference>
<dbReference type="CDD" id="cd01347">
    <property type="entry name" value="ligand_gated_channel"/>
    <property type="match status" value="1"/>
</dbReference>
<dbReference type="PANTHER" id="PTHR47234:SF3">
    <property type="entry name" value="SECRETIN_TONB SHORT N-TERMINAL DOMAIN-CONTAINING PROTEIN"/>
    <property type="match status" value="1"/>
</dbReference>
<evidence type="ECO:0000256" key="7">
    <source>
        <dbReference type="ARBA" id="ARBA00023136"/>
    </source>
</evidence>
<dbReference type="InterPro" id="IPR036942">
    <property type="entry name" value="Beta-barrel_TonB_sf"/>
</dbReference>
<evidence type="ECO:0000256" key="9">
    <source>
        <dbReference type="PROSITE-ProRule" id="PRU01360"/>
    </source>
</evidence>
<evidence type="ECO:0000256" key="10">
    <source>
        <dbReference type="PROSITE-ProRule" id="PRU10143"/>
    </source>
</evidence>
<proteinExistence type="inferred from homology"/>
<dbReference type="SUPFAM" id="SSF56935">
    <property type="entry name" value="Porins"/>
    <property type="match status" value="1"/>
</dbReference>
<dbReference type="AlphaFoldDB" id="A0A919ALE2"/>
<evidence type="ECO:0000256" key="11">
    <source>
        <dbReference type="RuleBase" id="RU003357"/>
    </source>
</evidence>
<dbReference type="EMBL" id="BNCI01000001">
    <property type="protein sequence ID" value="GHF13343.1"/>
    <property type="molecule type" value="Genomic_DNA"/>
</dbReference>
<keyword evidence="2 9" id="KW-0813">Transport</keyword>
<dbReference type="InterPro" id="IPR012910">
    <property type="entry name" value="Plug_dom"/>
</dbReference>
<evidence type="ECO:0000256" key="5">
    <source>
        <dbReference type="ARBA" id="ARBA00022729"/>
    </source>
</evidence>
<feature type="signal peptide" evidence="12">
    <location>
        <begin position="1"/>
        <end position="19"/>
    </location>
</feature>
<comment type="similarity">
    <text evidence="9 11">Belongs to the TonB-dependent receptor family.</text>
</comment>
<reference evidence="15" key="1">
    <citation type="journal article" date="2014" name="Int. J. Syst. Evol. Microbiol.">
        <title>Complete genome sequence of Corynebacterium casei LMG S-19264T (=DSM 44701T), isolated from a smear-ripened cheese.</title>
        <authorList>
            <consortium name="US DOE Joint Genome Institute (JGI-PGF)"/>
            <person name="Walter F."/>
            <person name="Albersmeier A."/>
            <person name="Kalinowski J."/>
            <person name="Ruckert C."/>
        </authorList>
    </citation>
    <scope>NUCLEOTIDE SEQUENCE</scope>
    <source>
        <strain evidence="15">KCTC 42590</strain>
    </source>
</reference>
<keyword evidence="3 9" id="KW-1134">Transmembrane beta strand</keyword>
<protein>
    <submittedName>
        <fullName evidence="15">Ligand-gated channel</fullName>
    </submittedName>
</protein>
<dbReference type="PROSITE" id="PS00430">
    <property type="entry name" value="TONB_DEPENDENT_REC_1"/>
    <property type="match status" value="1"/>
</dbReference>
<evidence type="ECO:0000256" key="6">
    <source>
        <dbReference type="ARBA" id="ARBA00023077"/>
    </source>
</evidence>
<feature type="short sequence motif" description="TonB box" evidence="10">
    <location>
        <begin position="39"/>
        <end position="45"/>
    </location>
</feature>
<evidence type="ECO:0000313" key="15">
    <source>
        <dbReference type="EMBL" id="GHF13343.1"/>
    </source>
</evidence>
<evidence type="ECO:0000259" key="13">
    <source>
        <dbReference type="Pfam" id="PF00593"/>
    </source>
</evidence>
<dbReference type="Gene3D" id="2.40.170.20">
    <property type="entry name" value="TonB-dependent receptor, beta-barrel domain"/>
    <property type="match status" value="1"/>
</dbReference>
<dbReference type="Pfam" id="PF07715">
    <property type="entry name" value="Plug"/>
    <property type="match status" value="1"/>
</dbReference>
<dbReference type="InterPro" id="IPR000531">
    <property type="entry name" value="Beta-barrel_TonB"/>
</dbReference>
<dbReference type="Pfam" id="PF00593">
    <property type="entry name" value="TonB_dep_Rec_b-barrel"/>
    <property type="match status" value="1"/>
</dbReference>
<evidence type="ECO:0000256" key="8">
    <source>
        <dbReference type="ARBA" id="ARBA00023237"/>
    </source>
</evidence>
<dbReference type="GO" id="GO:0009279">
    <property type="term" value="C:cell outer membrane"/>
    <property type="evidence" value="ECO:0007669"/>
    <property type="project" value="UniProtKB-SubCell"/>
</dbReference>
<feature type="domain" description="TonB-dependent receptor plug" evidence="14">
    <location>
        <begin position="55"/>
        <end position="168"/>
    </location>
</feature>
<keyword evidence="5 12" id="KW-0732">Signal</keyword>
<keyword evidence="16" id="KW-1185">Reference proteome</keyword>
<dbReference type="Gene3D" id="2.170.130.10">
    <property type="entry name" value="TonB-dependent receptor, plug domain"/>
    <property type="match status" value="1"/>
</dbReference>
<accession>A0A919ALE2</accession>
<keyword evidence="6 10" id="KW-0798">TonB box</keyword>
<gene>
    <name evidence="15" type="primary">bfeA</name>
    <name evidence="15" type="ORF">GCM10017044_04170</name>
</gene>
<feature type="domain" description="TonB-dependent receptor-like beta-barrel" evidence="13">
    <location>
        <begin position="292"/>
        <end position="767"/>
    </location>
</feature>
<feature type="chain" id="PRO_5037564462" evidence="12">
    <location>
        <begin position="20"/>
        <end position="806"/>
    </location>
</feature>
<dbReference type="RefSeq" id="WP_191249897.1">
    <property type="nucleotide sequence ID" value="NZ_BNCI01000001.1"/>
</dbReference>
<reference evidence="15" key="2">
    <citation type="submission" date="2020-09" db="EMBL/GenBank/DDBJ databases">
        <authorList>
            <person name="Sun Q."/>
            <person name="Kim S."/>
        </authorList>
    </citation>
    <scope>NUCLEOTIDE SEQUENCE</scope>
    <source>
        <strain evidence="15">KCTC 42590</strain>
    </source>
</reference>
<keyword evidence="7 9" id="KW-0472">Membrane</keyword>
<evidence type="ECO:0000256" key="1">
    <source>
        <dbReference type="ARBA" id="ARBA00004571"/>
    </source>
</evidence>
<evidence type="ECO:0000256" key="12">
    <source>
        <dbReference type="SAM" id="SignalP"/>
    </source>
</evidence>
<dbReference type="PROSITE" id="PS52016">
    <property type="entry name" value="TONB_DEPENDENT_REC_3"/>
    <property type="match status" value="1"/>
</dbReference>
<organism evidence="15 16">
    <name type="scientific">Kordiimonas sediminis</name>
    <dbReference type="NCBI Taxonomy" id="1735581"/>
    <lineage>
        <taxon>Bacteria</taxon>
        <taxon>Pseudomonadati</taxon>
        <taxon>Pseudomonadota</taxon>
        <taxon>Alphaproteobacteria</taxon>
        <taxon>Kordiimonadales</taxon>
        <taxon>Kordiimonadaceae</taxon>
        <taxon>Kordiimonas</taxon>
    </lineage>
</organism>
<keyword evidence="8 9" id="KW-0998">Cell outer membrane</keyword>
<sequence length="806" mass="87954">MLPKYIKLAGVLCSSVAFSAFSPAALGAEPAESAETIDTIIVTGTRQADRTAFSSLAPIDVVSNSAINSTSSEDLLDTIAQIVPSFKVQRLPMNDGLIYVRPATLRNLSSDHTLVLINGKRRHRSALLGFSGAQSADMATIPSFAIKRMEVLRDGASAQYGSDAIAGVINVILDDEPGYKLFGQYSEYYEGDGTNYRLGGRGGWELGDTGFLSLTAEYYDAARTSRSRQRPDAIDFQEANPDITLDNPVQNWGQPERDGLRLALNASMEVADSTNMYVFGTYNEGEGVSDFNWRNPESGVFNVSSVYPDFDLADLYPAGFSPQFGQKDKDMSIVAGVEGMLMNDALSWDLSIGQGANKIDYFLSNTINASLGPNSPTSFEPGTLEQRETNINLDFVYPFTVDFLAADANLAFGGERRKETYEITAGDVASYTVGPAAVDGLPSGSNGFFGIAPSQAGTFDQESYAAYVDLELPFTDVWTVGIAGRYEDYSQFGDTLNGKISTRFELTENLALRATASTGFRAPTPGQLFSERNSQGLDTNTLEVFTNGRYSPEGPVAAIINARADATVDPLTAEESENFTVGLAYRDANGFSASLDIYQINISDRFGSSQGFTLTDEERSQLVALGVTGAESIARVSFFQNDFDTRTRGLDLVLSKSFTVDQNTLNLTFSYNYNDTKVTGGTLEANETQRVRFEERLPQHAANLAATYTVGDLEFFGRVRYYGSWTDYSDNTTGDIFQKFGAEMFFDASASYRISETVSVRVGAENLFDTYPDEATFQANRGLIYSRNAPYDTDGGNYYIRLDVTF</sequence>
<evidence type="ECO:0000256" key="3">
    <source>
        <dbReference type="ARBA" id="ARBA00022452"/>
    </source>
</evidence>
<name>A0A919ALE2_9PROT</name>
<evidence type="ECO:0000259" key="14">
    <source>
        <dbReference type="Pfam" id="PF07715"/>
    </source>
</evidence>
<dbReference type="InterPro" id="IPR010916">
    <property type="entry name" value="TonB_box_CS"/>
</dbReference>
<evidence type="ECO:0000256" key="4">
    <source>
        <dbReference type="ARBA" id="ARBA00022692"/>
    </source>
</evidence>
<comment type="subcellular location">
    <subcellularLocation>
        <location evidence="1 9">Cell outer membrane</location>
        <topology evidence="1 9">Multi-pass membrane protein</topology>
    </subcellularLocation>
</comment>